<gene>
    <name evidence="1" type="ORF">BKM31_44655</name>
</gene>
<protein>
    <submittedName>
        <fullName evidence="1">Uncharacterized protein</fullName>
    </submittedName>
</protein>
<dbReference type="AlphaFoldDB" id="A0A1V0ABM9"/>
<accession>A0A1V0ABM9</accession>
<dbReference type="KEGG" id="noa:BKM31_44655"/>
<sequence length="202" mass="22909">MYVRLPDDDRVRKHFVISYRIVPMWISNIGTSQMEDAVARQRIERWQVEFADALYDYVFKGGAINPRATVEQLDEIDRTIRRAKEQAAVLGNLKGVVDSSWLDAKGRHVAAVALGIEPDIDPATRPLTVGEFLEGHGIKGATLRSMSTRFGKRLKALYREKYGTEPGTVDRFIDGALRPVACYNESHRDLFNQAWVAMLDTR</sequence>
<keyword evidence="2" id="KW-1185">Reference proteome</keyword>
<dbReference type="STRING" id="1909395.BKM31_44655"/>
<dbReference type="Proteomes" id="UP000190797">
    <property type="component" value="Chromosome"/>
</dbReference>
<organism evidence="1 2">
    <name type="scientific">[Actinomadura] parvosata subsp. kistnae</name>
    <dbReference type="NCBI Taxonomy" id="1909395"/>
    <lineage>
        <taxon>Bacteria</taxon>
        <taxon>Bacillati</taxon>
        <taxon>Actinomycetota</taxon>
        <taxon>Actinomycetes</taxon>
        <taxon>Streptosporangiales</taxon>
        <taxon>Streptosporangiaceae</taxon>
        <taxon>Nonomuraea</taxon>
    </lineage>
</organism>
<proteinExistence type="predicted"/>
<evidence type="ECO:0000313" key="2">
    <source>
        <dbReference type="Proteomes" id="UP000190797"/>
    </source>
</evidence>
<dbReference type="EMBL" id="CP017717">
    <property type="protein sequence ID" value="AQZ67615.1"/>
    <property type="molecule type" value="Genomic_DNA"/>
</dbReference>
<reference evidence="2" key="1">
    <citation type="journal article" date="2017" name="Med. Chem. Commun.">
        <title>Nonomuraea sp. ATCC 55076 harbours the largest actinomycete chromosome to date and the kistamicin biosynthetic gene cluster.</title>
        <authorList>
            <person name="Nazari B."/>
            <person name="Forneris C.C."/>
            <person name="Gibson M.I."/>
            <person name="Moon K."/>
            <person name="Schramma K.R."/>
            <person name="Seyedsayamdost M.R."/>
        </authorList>
    </citation>
    <scope>NUCLEOTIDE SEQUENCE [LARGE SCALE GENOMIC DNA]</scope>
    <source>
        <strain evidence="2">ATCC 55076</strain>
    </source>
</reference>
<name>A0A1V0ABM9_9ACTN</name>
<evidence type="ECO:0000313" key="1">
    <source>
        <dbReference type="EMBL" id="AQZ67615.1"/>
    </source>
</evidence>